<gene>
    <name evidence="1" type="ORF">C5L39_00530</name>
</gene>
<protein>
    <recommendedName>
        <fullName evidence="3">Porin</fullName>
    </recommendedName>
</protein>
<dbReference type="RefSeq" id="WP_123046941.1">
    <property type="nucleotide sequence ID" value="NZ_PTJO01000001.1"/>
</dbReference>
<name>A0A3M8K9T2_9CORY</name>
<dbReference type="Proteomes" id="UP000266975">
    <property type="component" value="Unassembled WGS sequence"/>
</dbReference>
<proteinExistence type="predicted"/>
<dbReference type="EMBL" id="PTJO01000001">
    <property type="protein sequence ID" value="RNE49896.1"/>
    <property type="molecule type" value="Genomic_DNA"/>
</dbReference>
<sequence>MDIATLIAQFEDFSTVFGGIDAIVGGLQDLFGNADKGTDAAIDELSSIEGIFTGSTIGDISSK</sequence>
<evidence type="ECO:0000313" key="1">
    <source>
        <dbReference type="EMBL" id="RNE49896.1"/>
    </source>
</evidence>
<organism evidence="1 2">
    <name type="scientific">Corynebacterium alimapuense</name>
    <dbReference type="NCBI Taxonomy" id="1576874"/>
    <lineage>
        <taxon>Bacteria</taxon>
        <taxon>Bacillati</taxon>
        <taxon>Actinomycetota</taxon>
        <taxon>Actinomycetes</taxon>
        <taxon>Mycobacteriales</taxon>
        <taxon>Corynebacteriaceae</taxon>
        <taxon>Corynebacterium</taxon>
    </lineage>
</organism>
<comment type="caution">
    <text evidence="1">The sequence shown here is derived from an EMBL/GenBank/DDBJ whole genome shotgun (WGS) entry which is preliminary data.</text>
</comment>
<reference evidence="1 2" key="1">
    <citation type="submission" date="2018-02" db="EMBL/GenBank/DDBJ databases">
        <title>Corynebacterium alimpuense sp. nov., a marine obligate actinomycete isolated from sediments of Valparaiso bay, Chile.</title>
        <authorList>
            <person name="Claverias F."/>
            <person name="Gonzales-Siles L."/>
            <person name="Salva-Serra F."/>
            <person name="Inganaes E."/>
            <person name="Molin K."/>
            <person name="Cumsille A."/>
            <person name="Undabarrena A."/>
            <person name="Couve E."/>
            <person name="Moore E.R.B."/>
            <person name="Gomila M."/>
            <person name="Camara B."/>
        </authorList>
    </citation>
    <scope>NUCLEOTIDE SEQUENCE [LARGE SCALE GENOMIC DNA]</scope>
    <source>
        <strain evidence="1 2">CCUG 69366</strain>
    </source>
</reference>
<keyword evidence="2" id="KW-1185">Reference proteome</keyword>
<accession>A0A3M8K9T2</accession>
<dbReference type="AlphaFoldDB" id="A0A3M8K9T2"/>
<evidence type="ECO:0000313" key="2">
    <source>
        <dbReference type="Proteomes" id="UP000266975"/>
    </source>
</evidence>
<evidence type="ECO:0008006" key="3">
    <source>
        <dbReference type="Google" id="ProtNLM"/>
    </source>
</evidence>